<dbReference type="InterPro" id="IPR000866">
    <property type="entry name" value="AhpC/TSA"/>
</dbReference>
<feature type="domain" description="Thioredoxin" evidence="2">
    <location>
        <begin position="22"/>
        <end position="177"/>
    </location>
</feature>
<dbReference type="AlphaFoldDB" id="I0AGX0"/>
<dbReference type="Pfam" id="PF00578">
    <property type="entry name" value="AhpC-TSA"/>
    <property type="match status" value="1"/>
</dbReference>
<proteinExistence type="predicted"/>
<dbReference type="CDD" id="cd02969">
    <property type="entry name" value="PRX_like1"/>
    <property type="match status" value="1"/>
</dbReference>
<evidence type="ECO:0000313" key="3">
    <source>
        <dbReference type="EMBL" id="AFH48227.1"/>
    </source>
</evidence>
<dbReference type="eggNOG" id="COG1225">
    <property type="taxonomic scope" value="Bacteria"/>
</dbReference>
<keyword evidence="4" id="KW-1185">Reference proteome</keyword>
<dbReference type="Gene3D" id="3.40.30.10">
    <property type="entry name" value="Glutaredoxin"/>
    <property type="match status" value="1"/>
</dbReference>
<evidence type="ECO:0000259" key="2">
    <source>
        <dbReference type="PROSITE" id="PS51352"/>
    </source>
</evidence>
<evidence type="ECO:0000313" key="4">
    <source>
        <dbReference type="Proteomes" id="UP000007394"/>
    </source>
</evidence>
<dbReference type="RefSeq" id="WP_014559385.1">
    <property type="nucleotide sequence ID" value="NC_017464.1"/>
</dbReference>
<dbReference type="OrthoDB" id="669323at2"/>
<gene>
    <name evidence="3" type="ordered locus">IALB_0515</name>
</gene>
<evidence type="ECO:0000256" key="1">
    <source>
        <dbReference type="SAM" id="SignalP"/>
    </source>
</evidence>
<organism evidence="3 4">
    <name type="scientific">Ignavibacterium album (strain DSM 19864 / JCM 16511 / NBRC 101810 / Mat9-16)</name>
    <dbReference type="NCBI Taxonomy" id="945713"/>
    <lineage>
        <taxon>Bacteria</taxon>
        <taxon>Pseudomonadati</taxon>
        <taxon>Ignavibacteriota</taxon>
        <taxon>Ignavibacteria</taxon>
        <taxon>Ignavibacteriales</taxon>
        <taxon>Ignavibacteriaceae</taxon>
        <taxon>Ignavibacterium</taxon>
    </lineage>
</organism>
<keyword evidence="3" id="KW-0413">Isomerase</keyword>
<reference evidence="3 4" key="1">
    <citation type="journal article" date="2012" name="Front. Microbiol.">
        <title>Complete genome of Ignavibacterium album, a metabolically versatile, flagellated, facultative anaerobe from the phylum Chlorobi.</title>
        <authorList>
            <person name="Liu Z."/>
            <person name="Frigaard N.-U."/>
            <person name="Vogl K."/>
            <person name="Iino T."/>
            <person name="Ohkuma M."/>
            <person name="Overmann J."/>
            <person name="Bryant D.A."/>
        </authorList>
    </citation>
    <scope>NUCLEOTIDE SEQUENCE [LARGE SCALE GENOMIC DNA]</scope>
    <source>
        <strain evidence="4">DSM 19864 / JCM 16511 / NBRC 101810 / Mat9-16</strain>
    </source>
</reference>
<accession>I0AGX0</accession>
<dbReference type="EMBL" id="CP003418">
    <property type="protein sequence ID" value="AFH48227.1"/>
    <property type="molecule type" value="Genomic_DNA"/>
</dbReference>
<dbReference type="Proteomes" id="UP000007394">
    <property type="component" value="Chromosome"/>
</dbReference>
<dbReference type="STRING" id="945713.IALB_0515"/>
<dbReference type="PATRIC" id="fig|945713.3.peg.514"/>
<sequence length="199" mass="22147">MKLKIFFSLIFFLSITLFAQSAKLNEAAPDFKLKDSNGKEHSLSDFKGKIVVLEWINYDCPFVKKHYNSKNMQSLQEKYTKQGVIWLAVCSSAPGKQGNFSTDEINKRSKEHGAKFTAYLIDEDGKVGKMYGAKTTPHMYVIDKDGKLVYAGGIDDKASTDVEDIKKAKNFVSSALDEILSGKPVSVQSSTPYGCSVKY</sequence>
<dbReference type="InterPro" id="IPR013766">
    <property type="entry name" value="Thioredoxin_domain"/>
</dbReference>
<dbReference type="GO" id="GO:0016853">
    <property type="term" value="F:isomerase activity"/>
    <property type="evidence" value="ECO:0007669"/>
    <property type="project" value="UniProtKB-KW"/>
</dbReference>
<dbReference type="GO" id="GO:0016491">
    <property type="term" value="F:oxidoreductase activity"/>
    <property type="evidence" value="ECO:0007669"/>
    <property type="project" value="InterPro"/>
</dbReference>
<protein>
    <submittedName>
        <fullName evidence="3">Thiol-disulfide isomerase/thioredoxin domain protein</fullName>
    </submittedName>
</protein>
<dbReference type="PROSITE" id="PS51352">
    <property type="entry name" value="THIOREDOXIN_2"/>
    <property type="match status" value="1"/>
</dbReference>
<feature type="signal peptide" evidence="1">
    <location>
        <begin position="1"/>
        <end position="19"/>
    </location>
</feature>
<dbReference type="PANTHER" id="PTHR43640:SF1">
    <property type="entry name" value="THIOREDOXIN-DEPENDENT PEROXIREDOXIN"/>
    <property type="match status" value="1"/>
</dbReference>
<dbReference type="HOGENOM" id="CLU_076204_3_0_10"/>
<dbReference type="InterPro" id="IPR047262">
    <property type="entry name" value="PRX-like1"/>
</dbReference>
<keyword evidence="1" id="KW-0732">Signal</keyword>
<dbReference type="KEGG" id="ial:IALB_0515"/>
<name>I0AGX0_IGNAJ</name>
<feature type="chain" id="PRO_5003623752" evidence="1">
    <location>
        <begin position="20"/>
        <end position="199"/>
    </location>
</feature>
<dbReference type="SUPFAM" id="SSF52833">
    <property type="entry name" value="Thioredoxin-like"/>
    <property type="match status" value="1"/>
</dbReference>
<dbReference type="PANTHER" id="PTHR43640">
    <property type="entry name" value="OS07G0260300 PROTEIN"/>
    <property type="match status" value="1"/>
</dbReference>
<dbReference type="InterPro" id="IPR036249">
    <property type="entry name" value="Thioredoxin-like_sf"/>
</dbReference>
<dbReference type="GO" id="GO:0016209">
    <property type="term" value="F:antioxidant activity"/>
    <property type="evidence" value="ECO:0007669"/>
    <property type="project" value="InterPro"/>
</dbReference>